<dbReference type="Pfam" id="PF02342">
    <property type="entry name" value="TerD"/>
    <property type="match status" value="1"/>
</dbReference>
<evidence type="ECO:0000313" key="3">
    <source>
        <dbReference type="Proteomes" id="UP000182471"/>
    </source>
</evidence>
<evidence type="ECO:0000259" key="1">
    <source>
        <dbReference type="Pfam" id="PF02342"/>
    </source>
</evidence>
<dbReference type="EMBL" id="FOGW01000009">
    <property type="protein sequence ID" value="SER75003.1"/>
    <property type="molecule type" value="Genomic_DNA"/>
</dbReference>
<dbReference type="OrthoDB" id="4123258at2"/>
<dbReference type="RefSeq" id="WP_029067115.1">
    <property type="nucleotide sequence ID" value="NZ_FOGW01000009.1"/>
</dbReference>
<dbReference type="CDD" id="cd06974">
    <property type="entry name" value="TerD_like"/>
    <property type="match status" value="1"/>
</dbReference>
<protein>
    <submittedName>
        <fullName evidence="2">Stress response protein SCP2</fullName>
    </submittedName>
</protein>
<name>A0A1H9RS97_9FIRM</name>
<dbReference type="PANTHER" id="PTHR32097:SF15">
    <property type="entry name" value="STRESS RESPONSE PROTEIN SCP2"/>
    <property type="match status" value="1"/>
</dbReference>
<dbReference type="InterPro" id="IPR051324">
    <property type="entry name" value="Stress/Tellurium_Resist"/>
</dbReference>
<sequence length="192" mass="21252">MAINLSKGQKINLSKEKQGLDKIIVGLGWDAAKKRFGIFGQDIDCDASAILLRDGKFVNKKDLVYFGNLKHKSGAVKHCGDNLTGNGNGDDEQIIVELSKVPNDVDRIVFVVNIYECLSRKQHFGMVKNAFIRVVDQNTQGEICRYNLSEDYAGCTAMIMGEVSREGNEWHFHALGQGTNDAGIGDLVNRFN</sequence>
<dbReference type="Proteomes" id="UP000182471">
    <property type="component" value="Unassembled WGS sequence"/>
</dbReference>
<dbReference type="Gene3D" id="2.60.60.30">
    <property type="entry name" value="sav2460 like domains"/>
    <property type="match status" value="1"/>
</dbReference>
<proteinExistence type="predicted"/>
<dbReference type="PANTHER" id="PTHR32097">
    <property type="entry name" value="CAMP-BINDING PROTEIN 1-RELATED"/>
    <property type="match status" value="1"/>
</dbReference>
<accession>A0A1H9RS97</accession>
<feature type="domain" description="TerD" evidence="1">
    <location>
        <begin position="1"/>
        <end position="191"/>
    </location>
</feature>
<reference evidence="3" key="1">
    <citation type="submission" date="2016-10" db="EMBL/GenBank/DDBJ databases">
        <authorList>
            <person name="Varghese N."/>
            <person name="Submissions S."/>
        </authorList>
    </citation>
    <scope>NUCLEOTIDE SEQUENCE [LARGE SCALE GENOMIC DNA]</scope>
    <source>
        <strain evidence="3">S1b</strain>
    </source>
</reference>
<dbReference type="AlphaFoldDB" id="A0A1H9RS97"/>
<organism evidence="2 3">
    <name type="scientific">Lachnobacterium bovis</name>
    <dbReference type="NCBI Taxonomy" id="140626"/>
    <lineage>
        <taxon>Bacteria</taxon>
        <taxon>Bacillati</taxon>
        <taxon>Bacillota</taxon>
        <taxon>Clostridia</taxon>
        <taxon>Lachnospirales</taxon>
        <taxon>Lachnospiraceae</taxon>
        <taxon>Lachnobacterium</taxon>
    </lineage>
</organism>
<keyword evidence="3" id="KW-1185">Reference proteome</keyword>
<dbReference type="InterPro" id="IPR003325">
    <property type="entry name" value="TerD"/>
</dbReference>
<evidence type="ECO:0000313" key="2">
    <source>
        <dbReference type="EMBL" id="SER75003.1"/>
    </source>
</evidence>
<gene>
    <name evidence="2" type="ORF">SAMN02910429_00955</name>
</gene>